<dbReference type="STRING" id="459349.CLOAM1712"/>
<dbReference type="InterPro" id="IPR050638">
    <property type="entry name" value="AA-Vitamin_Transporters"/>
</dbReference>
<dbReference type="Proteomes" id="UP000002019">
    <property type="component" value="Chromosome"/>
</dbReference>
<dbReference type="EMBL" id="CU466930">
    <property type="protein sequence ID" value="CAO81548.1"/>
    <property type="molecule type" value="Genomic_DNA"/>
</dbReference>
<feature type="transmembrane region" description="Helical" evidence="6">
    <location>
        <begin position="246"/>
        <end position="263"/>
    </location>
</feature>
<dbReference type="AlphaFoldDB" id="B0VF07"/>
<feature type="domain" description="EamA" evidence="7">
    <location>
        <begin position="5"/>
        <end position="138"/>
    </location>
</feature>
<feature type="transmembrane region" description="Helical" evidence="6">
    <location>
        <begin position="122"/>
        <end position="140"/>
    </location>
</feature>
<accession>B0VF07</accession>
<dbReference type="KEGG" id="caci:CLOAM1712"/>
<evidence type="ECO:0000256" key="1">
    <source>
        <dbReference type="ARBA" id="ARBA00004651"/>
    </source>
</evidence>
<keyword evidence="9" id="KW-1185">Reference proteome</keyword>
<feature type="transmembrane region" description="Helical" evidence="6">
    <location>
        <begin position="146"/>
        <end position="166"/>
    </location>
</feature>
<evidence type="ECO:0000256" key="3">
    <source>
        <dbReference type="ARBA" id="ARBA00022692"/>
    </source>
</evidence>
<feature type="transmembrane region" description="Helical" evidence="6">
    <location>
        <begin position="95"/>
        <end position="115"/>
    </location>
</feature>
<dbReference type="PANTHER" id="PTHR32322">
    <property type="entry name" value="INNER MEMBRANE TRANSPORTER"/>
    <property type="match status" value="1"/>
</dbReference>
<evidence type="ECO:0000259" key="7">
    <source>
        <dbReference type="Pfam" id="PF00892"/>
    </source>
</evidence>
<feature type="transmembrane region" description="Helical" evidence="6">
    <location>
        <begin position="38"/>
        <end position="54"/>
    </location>
</feature>
<organism evidence="8 9">
    <name type="scientific">Cloacimonas acidaminovorans (strain Evry)</name>
    <dbReference type="NCBI Taxonomy" id="459349"/>
    <lineage>
        <taxon>Bacteria</taxon>
        <taxon>Pseudomonadati</taxon>
        <taxon>Candidatus Cloacimonadota</taxon>
        <taxon>Candidatus Cloacimonadia</taxon>
        <taxon>Candidatus Cloacimonadales</taxon>
        <taxon>Candidatus Cloacimonadaceae</taxon>
        <taxon>Candidatus Cloacimonas</taxon>
    </lineage>
</organism>
<reference evidence="8 9" key="1">
    <citation type="journal article" date="2008" name="J. Bacteriol.">
        <title>'Candidatus Cloacamonas acidaminovorans': genome sequence reconstruction provides a first glimpse of a new bacterial division.</title>
        <authorList>
            <person name="Pelletier E."/>
            <person name="Kreimeyer A."/>
            <person name="Bocs S."/>
            <person name="Rouy Z."/>
            <person name="Gyapay G."/>
            <person name="Chouari R."/>
            <person name="Riviere D."/>
            <person name="Ganesan A."/>
            <person name="Daegelen P."/>
            <person name="Sghir A."/>
            <person name="Cohen G.N."/>
            <person name="Medigue C."/>
            <person name="Weissenbach J."/>
            <person name="Le Paslier D."/>
        </authorList>
    </citation>
    <scope>NUCLEOTIDE SEQUENCE [LARGE SCALE GENOMIC DNA]</scope>
    <source>
        <strain evidence="9">Evry</strain>
    </source>
</reference>
<keyword evidence="4 6" id="KW-1133">Transmembrane helix</keyword>
<feature type="domain" description="EamA" evidence="7">
    <location>
        <begin position="149"/>
        <end position="285"/>
    </location>
</feature>
<dbReference type="OrthoDB" id="9805239at2"/>
<evidence type="ECO:0000256" key="5">
    <source>
        <dbReference type="ARBA" id="ARBA00023136"/>
    </source>
</evidence>
<protein>
    <recommendedName>
        <fullName evidence="7">EamA domain-containing protein</fullName>
    </recommendedName>
</protein>
<dbReference type="InterPro" id="IPR037185">
    <property type="entry name" value="EmrE-like"/>
</dbReference>
<dbReference type="GO" id="GO:0005886">
    <property type="term" value="C:plasma membrane"/>
    <property type="evidence" value="ECO:0007669"/>
    <property type="project" value="UniProtKB-SubCell"/>
</dbReference>
<name>B0VF07_CLOAI</name>
<comment type="subcellular location">
    <subcellularLocation>
        <location evidence="1">Cell membrane</location>
        <topology evidence="1">Multi-pass membrane protein</topology>
    </subcellularLocation>
</comment>
<keyword evidence="3 6" id="KW-0812">Transmembrane</keyword>
<feature type="transmembrane region" description="Helical" evidence="6">
    <location>
        <begin position="66"/>
        <end position="83"/>
    </location>
</feature>
<keyword evidence="5 6" id="KW-0472">Membrane</keyword>
<evidence type="ECO:0000313" key="8">
    <source>
        <dbReference type="EMBL" id="CAO81548.1"/>
    </source>
</evidence>
<evidence type="ECO:0000256" key="4">
    <source>
        <dbReference type="ARBA" id="ARBA00022989"/>
    </source>
</evidence>
<feature type="transmembrane region" description="Helical" evidence="6">
    <location>
        <begin position="269"/>
        <end position="287"/>
    </location>
</feature>
<evidence type="ECO:0000313" key="9">
    <source>
        <dbReference type="Proteomes" id="UP000002019"/>
    </source>
</evidence>
<dbReference type="InterPro" id="IPR000620">
    <property type="entry name" value="EamA_dom"/>
</dbReference>
<evidence type="ECO:0000256" key="2">
    <source>
        <dbReference type="ARBA" id="ARBA00022475"/>
    </source>
</evidence>
<evidence type="ECO:0000256" key="6">
    <source>
        <dbReference type="SAM" id="Phobius"/>
    </source>
</evidence>
<feature type="transmembrane region" description="Helical" evidence="6">
    <location>
        <begin position="7"/>
        <end position="26"/>
    </location>
</feature>
<dbReference type="SUPFAM" id="SSF103481">
    <property type="entry name" value="Multidrug resistance efflux transporter EmrE"/>
    <property type="match status" value="2"/>
</dbReference>
<dbReference type="HOGENOM" id="CLU_033863_4_1_0"/>
<feature type="transmembrane region" description="Helical" evidence="6">
    <location>
        <begin position="211"/>
        <end position="234"/>
    </location>
</feature>
<gene>
    <name evidence="8" type="ordered locus">CLOAM1712</name>
</gene>
<dbReference type="Pfam" id="PF00892">
    <property type="entry name" value="EamA"/>
    <property type="match status" value="2"/>
</dbReference>
<feature type="transmembrane region" description="Helical" evidence="6">
    <location>
        <begin position="178"/>
        <end position="199"/>
    </location>
</feature>
<keyword evidence="2" id="KW-1003">Cell membrane</keyword>
<proteinExistence type="predicted"/>
<dbReference type="PANTHER" id="PTHR32322:SF18">
    <property type="entry name" value="S-ADENOSYLMETHIONINE_S-ADENOSYLHOMOCYSTEINE TRANSPORTER"/>
    <property type="match status" value="1"/>
</dbReference>
<sequence length="316" mass="35498">MKLWITYLKAVLAMLFWSATFVWFKIAYKTYLPYEVTFLRLLLATILLFPFVWLTGKREKVPKKDLLHLMLVSFCEPFMYFIGEANGMRIVSSTLGSLIISTIPIFSAVGAWLILREKLPLLVVLGLILSTSGVAVMSLGSDDFSATFKGILLLLIAVFSGVFYGITVRNLTLRYNPFTIVAWQNFFGMLYFLPLFLVVDGKHFFSVQHSLEGLATIAAMSIFASVIAFILYTGVIRDLGVAKSNIFTNLIPVFTVALAYIILGDKLGLPGWIGLILAIIGLFLSQYPDWQKYRKQEKTELLPVVENAETNISDEL</sequence>
<dbReference type="RefSeq" id="WP_015425406.1">
    <property type="nucleotide sequence ID" value="NC_020449.1"/>
</dbReference>
<dbReference type="eggNOG" id="COG0697">
    <property type="taxonomic scope" value="Bacteria"/>
</dbReference>